<reference evidence="1 3" key="1">
    <citation type="journal article" date="2016" name="Front. Microbiol.">
        <title>Genome Sequence of the Piezophilic, Mesophilic Sulfate-Reducing Bacterium Desulfovibrio indicus J2T.</title>
        <authorList>
            <person name="Cao J."/>
            <person name="Maignien L."/>
            <person name="Shao Z."/>
            <person name="Alain K."/>
            <person name="Jebbar M."/>
        </authorList>
    </citation>
    <scope>NUCLEOTIDE SEQUENCE [LARGE SCALE GENOMIC DNA]</scope>
    <source>
        <strain evidence="1 3">J2</strain>
    </source>
</reference>
<gene>
    <name evidence="1" type="ORF">AWY79_14240</name>
    <name evidence="2" type="ORF">EDC59_112124</name>
</gene>
<dbReference type="EMBL" id="CP014206">
    <property type="protein sequence ID" value="AMK12187.1"/>
    <property type="molecule type" value="Genomic_DNA"/>
</dbReference>
<dbReference type="AlphaFoldDB" id="A0A126QR63"/>
<dbReference type="OrthoDB" id="5459073at2"/>
<reference evidence="2 4" key="2">
    <citation type="submission" date="2019-03" db="EMBL/GenBank/DDBJ databases">
        <title>Genomic Encyclopedia of Type Strains, Phase IV (KMG-IV): sequencing the most valuable type-strain genomes for metagenomic binning, comparative biology and taxonomic classification.</title>
        <authorList>
            <person name="Goeker M."/>
        </authorList>
    </citation>
    <scope>NUCLEOTIDE SEQUENCE [LARGE SCALE GENOMIC DNA]</scope>
    <source>
        <strain evidence="2 4">DSM 101483</strain>
    </source>
</reference>
<evidence type="ECO:0000313" key="4">
    <source>
        <dbReference type="Proteomes" id="UP000295506"/>
    </source>
</evidence>
<proteinExistence type="predicted"/>
<dbReference type="RefSeq" id="WP_066805340.1">
    <property type="nucleotide sequence ID" value="NZ_CP014206.1"/>
</dbReference>
<keyword evidence="3" id="KW-1185">Reference proteome</keyword>
<dbReference type="KEGG" id="dej:AWY79_14240"/>
<evidence type="ECO:0000313" key="1">
    <source>
        <dbReference type="EMBL" id="AMK12187.1"/>
    </source>
</evidence>
<protein>
    <submittedName>
        <fullName evidence="2">Uncharacterized protein</fullName>
    </submittedName>
</protein>
<dbReference type="Proteomes" id="UP000295506">
    <property type="component" value="Unassembled WGS sequence"/>
</dbReference>
<dbReference type="Proteomes" id="UP000055611">
    <property type="component" value="Chromosome"/>
</dbReference>
<name>A0A126QR63_9BACT</name>
<evidence type="ECO:0000313" key="3">
    <source>
        <dbReference type="Proteomes" id="UP000055611"/>
    </source>
</evidence>
<accession>A0A126QR63</accession>
<sequence length="155" mass="16844">MALADYTAGVDHLQKALGRAFSSEPWLLNLPGRSVACKIDQHYFLAVMPGFLDSLARVGGMFPDQVRETLVRTGNLITKAPDRDPVLPLTVSWGGRAVTVSGAFVDADFIDRAVKTYGGLGTILNVSDLKISSADRPRIEAFFQDKTPPQGLAYY</sequence>
<evidence type="ECO:0000313" key="2">
    <source>
        <dbReference type="EMBL" id="TDT86615.1"/>
    </source>
</evidence>
<dbReference type="EMBL" id="SOBK01000012">
    <property type="protein sequence ID" value="TDT86615.1"/>
    <property type="molecule type" value="Genomic_DNA"/>
</dbReference>
<organism evidence="2 4">
    <name type="scientific">Pseudodesulfovibrio indicus</name>
    <dbReference type="NCBI Taxonomy" id="1716143"/>
    <lineage>
        <taxon>Bacteria</taxon>
        <taxon>Pseudomonadati</taxon>
        <taxon>Thermodesulfobacteriota</taxon>
        <taxon>Desulfovibrionia</taxon>
        <taxon>Desulfovibrionales</taxon>
        <taxon>Desulfovibrionaceae</taxon>
    </lineage>
</organism>